<feature type="domain" description="Condensation" evidence="1">
    <location>
        <begin position="82"/>
        <end position="436"/>
    </location>
</feature>
<dbReference type="InterPro" id="IPR001242">
    <property type="entry name" value="Condensation_dom"/>
</dbReference>
<gene>
    <name evidence="2" type="ORF">EHV23_15060</name>
</gene>
<evidence type="ECO:0000313" key="3">
    <source>
        <dbReference type="Proteomes" id="UP000270261"/>
    </source>
</evidence>
<evidence type="ECO:0000313" key="2">
    <source>
        <dbReference type="EMBL" id="RRN43403.1"/>
    </source>
</evidence>
<keyword evidence="3" id="KW-1185">Reference proteome</keyword>
<dbReference type="EMBL" id="RRUE01000003">
    <property type="protein sequence ID" value="RRN43403.1"/>
    <property type="molecule type" value="Genomic_DNA"/>
</dbReference>
<dbReference type="GO" id="GO:0003824">
    <property type="term" value="F:catalytic activity"/>
    <property type="evidence" value="ECO:0007669"/>
    <property type="project" value="InterPro"/>
</dbReference>
<feature type="non-terminal residue" evidence="2">
    <location>
        <position position="460"/>
    </location>
</feature>
<evidence type="ECO:0000259" key="1">
    <source>
        <dbReference type="Pfam" id="PF00668"/>
    </source>
</evidence>
<sequence>MVEKLRQAGLQAEIRQVFHAGSLAALAAEIRGQEADGWQAPANLIPQGCTHITPDMLPLVALDQVQIDRIAETVPGGMGNIQDIYPLAPLQEGVLFYHRFHRDNDPYVLSAIVSFASRQQFERFAWALNRVVARHDVLRTAVLWEDLPQVVQVVYRHAELVTEPLEIAGGGDALQSIRAYLDRAPLSMNLAEPPLLNLRPVHVAGCAENEDGQCHAVLMFHHVIADHVSLDVMMQEVVQILEGEEDALPQPMPYRGFVAHSLGSQKEADAEAFFRQMLGDVDEPTAPFGLMDVHGDGTAISESGQLLGEALSQRIRESVRRLGMSAATLFHVAYALVLARCAARDDVVFGSVLSGRMGGVAGADRMMGMFINTLPVRLKLQGVSVLEAMRAAQNGLVDLLKYEQTPLAIAQRCSGLDSGVALFSAMLNFRHSQGTDELVGRSGIAAIEGKERTNYPFVVS</sequence>
<proteinExistence type="predicted"/>
<dbReference type="Pfam" id="PF00668">
    <property type="entry name" value="Condensation"/>
    <property type="match status" value="1"/>
</dbReference>
<dbReference type="AlphaFoldDB" id="A0A3R8N9D0"/>
<dbReference type="PANTHER" id="PTHR45398">
    <property type="match status" value="1"/>
</dbReference>
<dbReference type="PANTHER" id="PTHR45398:SF1">
    <property type="entry name" value="ENZYME, PUTATIVE (JCVI)-RELATED"/>
    <property type="match status" value="1"/>
</dbReference>
<comment type="caution">
    <text evidence="2">The sequence shown here is derived from an EMBL/GenBank/DDBJ whole genome shotgun (WGS) entry which is preliminary data.</text>
</comment>
<dbReference type="CDD" id="cd19544">
    <property type="entry name" value="E-C_NRPS"/>
    <property type="match status" value="1"/>
</dbReference>
<dbReference type="Gene3D" id="3.30.559.10">
    <property type="entry name" value="Chloramphenicol acetyltransferase-like domain"/>
    <property type="match status" value="1"/>
</dbReference>
<dbReference type="InterPro" id="IPR023213">
    <property type="entry name" value="CAT-like_dom_sf"/>
</dbReference>
<reference evidence="2 3" key="1">
    <citation type="submission" date="2018-11" db="EMBL/GenBank/DDBJ databases">
        <title>Genome sequencing of Lautropia sp. KCOM 2505 (= ChDC F240).</title>
        <authorList>
            <person name="Kook J.-K."/>
            <person name="Park S.-N."/>
            <person name="Lim Y.K."/>
        </authorList>
    </citation>
    <scope>NUCLEOTIDE SEQUENCE [LARGE SCALE GENOMIC DNA]</scope>
    <source>
        <strain evidence="2 3">KCOM 2505</strain>
    </source>
</reference>
<organism evidence="2 3">
    <name type="scientific">Lautropia dentalis</name>
    <dbReference type="NCBI Taxonomy" id="2490857"/>
    <lineage>
        <taxon>Bacteria</taxon>
        <taxon>Pseudomonadati</taxon>
        <taxon>Pseudomonadota</taxon>
        <taxon>Betaproteobacteria</taxon>
        <taxon>Burkholderiales</taxon>
        <taxon>Burkholderiaceae</taxon>
        <taxon>Lautropia</taxon>
    </lineage>
</organism>
<dbReference type="Gene3D" id="3.30.559.30">
    <property type="entry name" value="Nonribosomal peptide synthetase, condensation domain"/>
    <property type="match status" value="1"/>
</dbReference>
<protein>
    <submittedName>
        <fullName evidence="2">Non-ribosomal peptide synthetase</fullName>
    </submittedName>
</protein>
<dbReference type="SUPFAM" id="SSF52777">
    <property type="entry name" value="CoA-dependent acyltransferases"/>
    <property type="match status" value="2"/>
</dbReference>
<name>A0A3R8N9D0_9BURK</name>
<dbReference type="Proteomes" id="UP000270261">
    <property type="component" value="Unassembled WGS sequence"/>
</dbReference>
<accession>A0A3R8N9D0</accession>